<feature type="transmembrane region" description="Helical" evidence="6">
    <location>
        <begin position="153"/>
        <end position="178"/>
    </location>
</feature>
<feature type="transmembrane region" description="Helical" evidence="6">
    <location>
        <begin position="362"/>
        <end position="388"/>
    </location>
</feature>
<evidence type="ECO:0000256" key="4">
    <source>
        <dbReference type="ARBA" id="ARBA00022989"/>
    </source>
</evidence>
<feature type="transmembrane region" description="Helical" evidence="6">
    <location>
        <begin position="250"/>
        <end position="270"/>
    </location>
</feature>
<reference evidence="7" key="1">
    <citation type="submission" date="2020-02" db="EMBL/GenBank/DDBJ databases">
        <authorList>
            <person name="Meier V. D."/>
        </authorList>
    </citation>
    <scope>NUCLEOTIDE SEQUENCE</scope>
    <source>
        <strain evidence="7">AVDCRST_MAG41</strain>
    </source>
</reference>
<evidence type="ECO:0008006" key="8">
    <source>
        <dbReference type="Google" id="ProtNLM"/>
    </source>
</evidence>
<proteinExistence type="predicted"/>
<feature type="non-terminal residue" evidence="7">
    <location>
        <position position="390"/>
    </location>
</feature>
<feature type="transmembrane region" description="Helical" evidence="6">
    <location>
        <begin position="74"/>
        <end position="92"/>
    </location>
</feature>
<feature type="transmembrane region" description="Helical" evidence="6">
    <location>
        <begin position="306"/>
        <end position="325"/>
    </location>
</feature>
<dbReference type="SUPFAM" id="SSF103473">
    <property type="entry name" value="MFS general substrate transporter"/>
    <property type="match status" value="1"/>
</dbReference>
<dbReference type="PANTHER" id="PTHR23513">
    <property type="entry name" value="INTEGRAL MEMBRANE EFFLUX PROTEIN-RELATED"/>
    <property type="match status" value="1"/>
</dbReference>
<evidence type="ECO:0000256" key="5">
    <source>
        <dbReference type="ARBA" id="ARBA00023136"/>
    </source>
</evidence>
<dbReference type="PANTHER" id="PTHR23513:SF11">
    <property type="entry name" value="STAPHYLOFERRIN A TRANSPORTER"/>
    <property type="match status" value="1"/>
</dbReference>
<feature type="transmembrane region" description="Helical" evidence="6">
    <location>
        <begin position="46"/>
        <end position="68"/>
    </location>
</feature>
<keyword evidence="5 6" id="KW-0472">Membrane</keyword>
<keyword evidence="3 6" id="KW-0812">Transmembrane</keyword>
<feature type="transmembrane region" description="Helical" evidence="6">
    <location>
        <begin position="337"/>
        <end position="356"/>
    </location>
</feature>
<accession>A0A6J4JRD9</accession>
<dbReference type="AlphaFoldDB" id="A0A6J4JRD9"/>
<name>A0A6J4JRD9_9ACTN</name>
<dbReference type="Gene3D" id="1.20.1250.20">
    <property type="entry name" value="MFS general substrate transporter like domains"/>
    <property type="match status" value="1"/>
</dbReference>
<gene>
    <name evidence="7" type="ORF">AVDCRST_MAG41-3919</name>
</gene>
<evidence type="ECO:0000256" key="6">
    <source>
        <dbReference type="SAM" id="Phobius"/>
    </source>
</evidence>
<evidence type="ECO:0000256" key="3">
    <source>
        <dbReference type="ARBA" id="ARBA00022692"/>
    </source>
</evidence>
<evidence type="ECO:0000313" key="7">
    <source>
        <dbReference type="EMBL" id="CAA9285153.1"/>
    </source>
</evidence>
<dbReference type="Pfam" id="PF07690">
    <property type="entry name" value="MFS_1"/>
    <property type="match status" value="1"/>
</dbReference>
<feature type="transmembrane region" description="Helical" evidence="6">
    <location>
        <begin position="216"/>
        <end position="238"/>
    </location>
</feature>
<organism evidence="7">
    <name type="scientific">uncultured Mycobacteriales bacterium</name>
    <dbReference type="NCBI Taxonomy" id="581187"/>
    <lineage>
        <taxon>Bacteria</taxon>
        <taxon>Bacillati</taxon>
        <taxon>Actinomycetota</taxon>
        <taxon>Actinomycetes</taxon>
        <taxon>Mycobacteriales</taxon>
        <taxon>environmental samples</taxon>
    </lineage>
</organism>
<dbReference type="GO" id="GO:0022857">
    <property type="term" value="F:transmembrane transporter activity"/>
    <property type="evidence" value="ECO:0007669"/>
    <property type="project" value="InterPro"/>
</dbReference>
<sequence length="390" mass="38220">MTGLIPGSGTRGTLVLGAAFGQAGDGLFVTGLAWSVLEATGSARQLSLVLTVLTVVPLVAAPLAGHLIDRPGGPSWLVGSETAAAGLLLAAAAVRDPGLLFFLVLAAAVPLFASLSGPGLAVMISRLSPPGTVATAMARSQVASRTGRIAGPLLGGVLVGAGGLRLCCLANALSYLLYAAAWLRARRALRAVGPVRGDRARAGGVRHLAGDRRLRGLVAVALVANGSIAAVTVTLPLLARGPLAAGAGTYGLLLAAFQGGMLAVATTLSVRALPERWVGDPRTLGMGLTALGGCYGLLAASRSVPLAVLAVAAAGAALGLTSVVSDTRLVTEVPSAVRGRVLGLVTGLAGALRPAGTLVGGLAAGLLGAPAAAAIGGAALVTLGVAYARR</sequence>
<feature type="transmembrane region" description="Helical" evidence="6">
    <location>
        <begin position="12"/>
        <end position="34"/>
    </location>
</feature>
<protein>
    <recommendedName>
        <fullName evidence="8">Major facilitator superfamily (MFS) profile domain-containing protein</fullName>
    </recommendedName>
</protein>
<dbReference type="EMBL" id="CADCTP010000364">
    <property type="protein sequence ID" value="CAA9285153.1"/>
    <property type="molecule type" value="Genomic_DNA"/>
</dbReference>
<comment type="subcellular location">
    <subcellularLocation>
        <location evidence="1">Cell membrane</location>
        <topology evidence="1">Multi-pass membrane protein</topology>
    </subcellularLocation>
</comment>
<evidence type="ECO:0000256" key="2">
    <source>
        <dbReference type="ARBA" id="ARBA00022475"/>
    </source>
</evidence>
<keyword evidence="4 6" id="KW-1133">Transmembrane helix</keyword>
<feature type="transmembrane region" description="Helical" evidence="6">
    <location>
        <begin position="282"/>
        <end position="300"/>
    </location>
</feature>
<dbReference type="GO" id="GO:0005886">
    <property type="term" value="C:plasma membrane"/>
    <property type="evidence" value="ECO:0007669"/>
    <property type="project" value="UniProtKB-SubCell"/>
</dbReference>
<keyword evidence="2" id="KW-1003">Cell membrane</keyword>
<feature type="transmembrane region" description="Helical" evidence="6">
    <location>
        <begin position="99"/>
        <end position="124"/>
    </location>
</feature>
<evidence type="ECO:0000256" key="1">
    <source>
        <dbReference type="ARBA" id="ARBA00004651"/>
    </source>
</evidence>
<dbReference type="InterPro" id="IPR036259">
    <property type="entry name" value="MFS_trans_sf"/>
</dbReference>
<dbReference type="InterPro" id="IPR011701">
    <property type="entry name" value="MFS"/>
</dbReference>